<comment type="caution">
    <text evidence="8">The sequence shown here is derived from an EMBL/GenBank/DDBJ whole genome shotgun (WGS) entry which is preliminary data.</text>
</comment>
<accession>A0AAW1HMH1</accession>
<evidence type="ECO:0000256" key="2">
    <source>
        <dbReference type="ARBA" id="ARBA00008825"/>
    </source>
</evidence>
<dbReference type="InterPro" id="IPR009768">
    <property type="entry name" value="MAP70"/>
</dbReference>
<dbReference type="EMBL" id="JBDFQZ010000011">
    <property type="protein sequence ID" value="KAK9677009.1"/>
    <property type="molecule type" value="Genomic_DNA"/>
</dbReference>
<gene>
    <name evidence="8" type="ORF">RND81_11G115700</name>
</gene>
<keyword evidence="3" id="KW-0963">Cytoplasm</keyword>
<keyword evidence="9" id="KW-1185">Reference proteome</keyword>
<evidence type="ECO:0000256" key="5">
    <source>
        <dbReference type="ARBA" id="ARBA00023054"/>
    </source>
</evidence>
<dbReference type="Proteomes" id="UP001443914">
    <property type="component" value="Unassembled WGS sequence"/>
</dbReference>
<evidence type="ECO:0000256" key="6">
    <source>
        <dbReference type="ARBA" id="ARBA00023212"/>
    </source>
</evidence>
<evidence type="ECO:0000256" key="1">
    <source>
        <dbReference type="ARBA" id="ARBA00004245"/>
    </source>
</evidence>
<dbReference type="AlphaFoldDB" id="A0AAW1HMH1"/>
<sequence length="208" mass="24358">MLVLDRLTKSKEAALLETENIPRSALERALIVEDIQNQNFDLRRRVEICQEENRILEKANRRKVMEVEKLGQTIQQLEETVLAGSASANVVRDYKRQISELNEDKRILERELTRAKVAANRVATVVANEWKDEHDKVMPVRQWLEERRLLQAEMQRLKDKLDVTERTAKAEAHLKDKFKLRLKIVEEGFKNAKLRHIGTPKSQIPSRF</sequence>
<reference evidence="8" key="1">
    <citation type="submission" date="2024-03" db="EMBL/GenBank/DDBJ databases">
        <title>WGS assembly of Saponaria officinalis var. Norfolk2.</title>
        <authorList>
            <person name="Jenkins J."/>
            <person name="Shu S."/>
            <person name="Grimwood J."/>
            <person name="Barry K."/>
            <person name="Goodstein D."/>
            <person name="Schmutz J."/>
            <person name="Leebens-Mack J."/>
            <person name="Osbourn A."/>
        </authorList>
    </citation>
    <scope>NUCLEOTIDE SEQUENCE [LARGE SCALE GENOMIC DNA]</scope>
    <source>
        <strain evidence="8">JIC</strain>
    </source>
</reference>
<feature type="coiled-coil region" evidence="7">
    <location>
        <begin position="32"/>
        <end position="167"/>
    </location>
</feature>
<keyword evidence="4" id="KW-0493">Microtubule</keyword>
<comment type="similarity">
    <text evidence="2">Belongs to the MAP70 family.</text>
</comment>
<evidence type="ECO:0000256" key="3">
    <source>
        <dbReference type="ARBA" id="ARBA00022490"/>
    </source>
</evidence>
<organism evidence="8 9">
    <name type="scientific">Saponaria officinalis</name>
    <name type="common">Common soapwort</name>
    <name type="synonym">Lychnis saponaria</name>
    <dbReference type="NCBI Taxonomy" id="3572"/>
    <lineage>
        <taxon>Eukaryota</taxon>
        <taxon>Viridiplantae</taxon>
        <taxon>Streptophyta</taxon>
        <taxon>Embryophyta</taxon>
        <taxon>Tracheophyta</taxon>
        <taxon>Spermatophyta</taxon>
        <taxon>Magnoliopsida</taxon>
        <taxon>eudicotyledons</taxon>
        <taxon>Gunneridae</taxon>
        <taxon>Pentapetalae</taxon>
        <taxon>Caryophyllales</taxon>
        <taxon>Caryophyllaceae</taxon>
        <taxon>Caryophylleae</taxon>
        <taxon>Saponaria</taxon>
    </lineage>
</organism>
<dbReference type="PANTHER" id="PTHR31246:SF5">
    <property type="entry name" value="MICROTUBULE-ASSOCIATED PROTEIN 70-5"/>
    <property type="match status" value="1"/>
</dbReference>
<dbReference type="GO" id="GO:0008017">
    <property type="term" value="F:microtubule binding"/>
    <property type="evidence" value="ECO:0007669"/>
    <property type="project" value="InterPro"/>
</dbReference>
<evidence type="ECO:0000313" key="8">
    <source>
        <dbReference type="EMBL" id="KAK9677009.1"/>
    </source>
</evidence>
<keyword evidence="5 7" id="KW-0175">Coiled coil</keyword>
<dbReference type="PANTHER" id="PTHR31246">
    <property type="entry name" value="MICROTUBULE-ASSOCIATED PROTEIN 70-2"/>
    <property type="match status" value="1"/>
</dbReference>
<name>A0AAW1HMH1_SAPOF</name>
<protein>
    <submittedName>
        <fullName evidence="8">Uncharacterized protein</fullName>
    </submittedName>
</protein>
<evidence type="ECO:0000313" key="9">
    <source>
        <dbReference type="Proteomes" id="UP001443914"/>
    </source>
</evidence>
<proteinExistence type="inferred from homology"/>
<evidence type="ECO:0000256" key="7">
    <source>
        <dbReference type="SAM" id="Coils"/>
    </source>
</evidence>
<dbReference type="Pfam" id="PF07058">
    <property type="entry name" value="MAP70"/>
    <property type="match status" value="1"/>
</dbReference>
<dbReference type="GO" id="GO:0005874">
    <property type="term" value="C:microtubule"/>
    <property type="evidence" value="ECO:0007669"/>
    <property type="project" value="UniProtKB-KW"/>
</dbReference>
<keyword evidence="6" id="KW-0206">Cytoskeleton</keyword>
<comment type="subcellular location">
    <subcellularLocation>
        <location evidence="1">Cytoplasm</location>
        <location evidence="1">Cytoskeleton</location>
    </subcellularLocation>
</comment>
<evidence type="ECO:0000256" key="4">
    <source>
        <dbReference type="ARBA" id="ARBA00022701"/>
    </source>
</evidence>
<dbReference type="GO" id="GO:0007010">
    <property type="term" value="P:cytoskeleton organization"/>
    <property type="evidence" value="ECO:0007669"/>
    <property type="project" value="InterPro"/>
</dbReference>